<sequence length="191" mass="21874">MVAMIKKVTFSFLFFCLLEVLVVSCCEDEYNLYLTSINFTVEDNADFDITTIKHEDLQLNLFLTYETELTYLKKELSRLSNKAYATSCDETYIVRNKATQVEITSDATFQNIEAGNSLNELFYLNHNGALKTVDSILDYINQDTYYYGDFYQFVLANPINEDVSASFKISVSLENGEFIERSTVTTTITAE</sequence>
<accession>A0ABN1JSI4</accession>
<keyword evidence="2" id="KW-1185">Reference proteome</keyword>
<organism evidence="1 2">
    <name type="scientific">Gaetbulibacter jejuensis</name>
    <dbReference type="NCBI Taxonomy" id="584607"/>
    <lineage>
        <taxon>Bacteria</taxon>
        <taxon>Pseudomonadati</taxon>
        <taxon>Bacteroidota</taxon>
        <taxon>Flavobacteriia</taxon>
        <taxon>Flavobacteriales</taxon>
        <taxon>Flavobacteriaceae</taxon>
        <taxon>Gaetbulibacter</taxon>
    </lineage>
</organism>
<gene>
    <name evidence="1" type="ORF">GCM10009431_21400</name>
</gene>
<proteinExistence type="predicted"/>
<dbReference type="EMBL" id="BAAAGF010000003">
    <property type="protein sequence ID" value="GAA0745846.1"/>
    <property type="molecule type" value="Genomic_DNA"/>
</dbReference>
<dbReference type="Proteomes" id="UP001500736">
    <property type="component" value="Unassembled WGS sequence"/>
</dbReference>
<comment type="caution">
    <text evidence="1">The sequence shown here is derived from an EMBL/GenBank/DDBJ whole genome shotgun (WGS) entry which is preliminary data.</text>
</comment>
<evidence type="ECO:0008006" key="3">
    <source>
        <dbReference type="Google" id="ProtNLM"/>
    </source>
</evidence>
<protein>
    <recommendedName>
        <fullName evidence="3">DUF5034 domain-containing protein</fullName>
    </recommendedName>
</protein>
<reference evidence="1 2" key="1">
    <citation type="journal article" date="2019" name="Int. J. Syst. Evol. Microbiol.">
        <title>The Global Catalogue of Microorganisms (GCM) 10K type strain sequencing project: providing services to taxonomists for standard genome sequencing and annotation.</title>
        <authorList>
            <consortium name="The Broad Institute Genomics Platform"/>
            <consortium name="The Broad Institute Genome Sequencing Center for Infectious Disease"/>
            <person name="Wu L."/>
            <person name="Ma J."/>
        </authorList>
    </citation>
    <scope>NUCLEOTIDE SEQUENCE [LARGE SCALE GENOMIC DNA]</scope>
    <source>
        <strain evidence="1 2">JCM 15976</strain>
    </source>
</reference>
<name>A0ABN1JSI4_9FLAO</name>
<evidence type="ECO:0000313" key="1">
    <source>
        <dbReference type="EMBL" id="GAA0745846.1"/>
    </source>
</evidence>
<evidence type="ECO:0000313" key="2">
    <source>
        <dbReference type="Proteomes" id="UP001500736"/>
    </source>
</evidence>